<protein>
    <recommendedName>
        <fullName evidence="3">DUF4455 domain-containing protein</fullName>
    </recommendedName>
</protein>
<organism evidence="2">
    <name type="scientific">Clastoptera arizonana</name>
    <name type="common">Arizona spittle bug</name>
    <dbReference type="NCBI Taxonomy" id="38151"/>
    <lineage>
        <taxon>Eukaryota</taxon>
        <taxon>Metazoa</taxon>
        <taxon>Ecdysozoa</taxon>
        <taxon>Arthropoda</taxon>
        <taxon>Hexapoda</taxon>
        <taxon>Insecta</taxon>
        <taxon>Pterygota</taxon>
        <taxon>Neoptera</taxon>
        <taxon>Paraneoptera</taxon>
        <taxon>Hemiptera</taxon>
        <taxon>Auchenorrhyncha</taxon>
        <taxon>Cercopoidea</taxon>
        <taxon>Clastopteridae</taxon>
        <taxon>Clastoptera</taxon>
    </lineage>
</organism>
<feature type="coiled-coil region" evidence="1">
    <location>
        <begin position="1065"/>
        <end position="1099"/>
    </location>
</feature>
<evidence type="ECO:0008006" key="3">
    <source>
        <dbReference type="Google" id="ProtNLM"/>
    </source>
</evidence>
<feature type="coiled-coil region" evidence="1">
    <location>
        <begin position="1200"/>
        <end position="1227"/>
    </location>
</feature>
<dbReference type="AlphaFoldDB" id="A0A1B6E9Q2"/>
<keyword evidence="1" id="KW-0175">Coiled coil</keyword>
<proteinExistence type="predicted"/>
<dbReference type="EMBL" id="GEDC01002630">
    <property type="protein sequence ID" value="JAS34668.1"/>
    <property type="molecule type" value="Transcribed_RNA"/>
</dbReference>
<evidence type="ECO:0000256" key="1">
    <source>
        <dbReference type="SAM" id="Coils"/>
    </source>
</evidence>
<accession>A0A1B6E9Q2</accession>
<reference evidence="2" key="1">
    <citation type="submission" date="2015-12" db="EMBL/GenBank/DDBJ databases">
        <title>De novo transcriptome assembly of four potential Pierce s Disease insect vectors from Arizona vineyards.</title>
        <authorList>
            <person name="Tassone E.E."/>
        </authorList>
    </citation>
    <scope>NUCLEOTIDE SEQUENCE</scope>
</reference>
<sequence>MEEADIKSSDIQMVMNLPNIIKSVSETEDFELVKDYFIKRDENKIDFFNKLDKEIKLLCDEIEKELKEISEVANSEILSYKEISQNQANNIKVMAVENWEAVKHLVIKLEEDYNSTVETFADGISDLEWKRAHKVEQILKHFRKQATLEIIIKPDELDDIFQKKIFEINAITLSNFQTYVDLQLHLKLVGKEMVKKYRDAVNEEYKTWIAENKEEVVEGIRPASIIPENGKEKPEGSCQLDVQVYENMKSLSKLLVKIVSKSTENDHFMLCPKIYSEEIITTTKNMEACVIEIGQAVKETVDVSTNEVIKNLSNIDLSEIENKIFDSESLNFYEDFINDDRAVWETLQAELLNLIKHNQDYIISIKKIQDDHLNRMKESKQTVKSLIMETSDKNNEENQEHFTKINSLLDLLKKEPTKEKLIKTYNEIVLALNVIKDSYCLACNSAKNILKEIFKSTVLEESILTEELKAAQKGYLKRKSFFHNNELLLKVLIDRLSMLSCPSRSETKTLIKCFELIDNTNKWILGLFKALQHFLINIKRKLREKLENWVFTENEELTKRFELQLMHHQCEYRKADEMVAIREKELNIHAERLKSHCAGVHTTLEEALNKVKETRNKVQEVYKQQEETCAQLDIPSMNLNKSYQVKKKMYEIQSEFKEKDVAKIVNDLQKDNEGVLPYLENSNANFLSHVKLFSEGGNYSPEEVTILKTELKNLNNSISKKDLEIKNQLKMLLASCVIPKSVESSLTRLTEMSKDYYFNELITDLLSEVQDKLKEEVYRMKSGGKFLENFISITENNKNWHEIVSAFEERHDYLILPDASSNIEWKIIHLENEPTKSVVEKTDKSKTASTKKKLKNKTLSKTDHVNITPQNWKTRLFKFTEVEKLCKNDNFLSLSKLHIVKVLTKINNILQNSVKKTNIEDKKSKKSLKENPATGLQYSLYMEIVIKKCSSYNEQCEKSWFLQVKDFVQQVKTLKRQCNDYLKNKIEEIYTKYCNEINQTVCSYHSKVKAHQNMSKTERIFINKCLLPLHGHPKNKKMLNQLVESAKVLALKQVSERKKMFISFTEDLQKKYNLFINELQILEENLENLKKNVFSKENISQNSTLYNQVGTIIDENLSQTKQLYALPNLPFPNNMDENILLKKFFESNAEEKNSLPDWNFILSRFKTSMVGSSKANQFKEELYIRRSGMICPVNLQYITTSKVKTIIDKLENMHKDAEKEFQSYLKVLELWQKSWAYNIEEVVKLYHIC</sequence>
<gene>
    <name evidence="2" type="ORF">g.26853</name>
</gene>
<evidence type="ECO:0000313" key="2">
    <source>
        <dbReference type="EMBL" id="JAS34668.1"/>
    </source>
</evidence>
<name>A0A1B6E9Q2_9HEMI</name>